<dbReference type="PANTHER" id="PTHR39419">
    <property type="entry name" value="SLL0814 PROTEIN"/>
    <property type="match status" value="1"/>
</dbReference>
<feature type="transmembrane region" description="Helical" evidence="1">
    <location>
        <begin position="119"/>
        <end position="140"/>
    </location>
</feature>
<keyword evidence="1" id="KW-1133">Transmembrane helix</keyword>
<keyword evidence="1" id="KW-0812">Transmembrane</keyword>
<feature type="transmembrane region" description="Helical" evidence="1">
    <location>
        <begin position="77"/>
        <end position="99"/>
    </location>
</feature>
<gene>
    <name evidence="2" type="ORF">UFOPK1698_00808</name>
</gene>
<dbReference type="AlphaFoldDB" id="A0A6J6ERL6"/>
<protein>
    <submittedName>
        <fullName evidence="2">Unannotated protein</fullName>
    </submittedName>
</protein>
<sequence length="158" mass="17657">MPMSMRQFIPRRTVRHSTSPFLTLLVFAFLGLTIVMQILYPLVDGAVLDFITITSVYTAAISMFLHGFAVYGPRYAFTLFVIAVLFGFLIEQLGVTTGWPFGDYVYSDTLGPKVLEVPLVVPFAWLMIAHPCLVAARRIANLGSFYMEQLSCARGICF</sequence>
<evidence type="ECO:0000256" key="1">
    <source>
        <dbReference type="SAM" id="Phobius"/>
    </source>
</evidence>
<evidence type="ECO:0000313" key="2">
    <source>
        <dbReference type="EMBL" id="CAB4575478.1"/>
    </source>
</evidence>
<name>A0A6J6ERL6_9ZZZZ</name>
<organism evidence="2">
    <name type="scientific">freshwater metagenome</name>
    <dbReference type="NCBI Taxonomy" id="449393"/>
    <lineage>
        <taxon>unclassified sequences</taxon>
        <taxon>metagenomes</taxon>
        <taxon>ecological metagenomes</taxon>
    </lineage>
</organism>
<feature type="transmembrane region" description="Helical" evidence="1">
    <location>
        <begin position="21"/>
        <end position="40"/>
    </location>
</feature>
<feature type="transmembrane region" description="Helical" evidence="1">
    <location>
        <begin position="46"/>
        <end position="65"/>
    </location>
</feature>
<proteinExistence type="predicted"/>
<dbReference type="InterPro" id="IPR007354">
    <property type="entry name" value="CruF-like"/>
</dbReference>
<accession>A0A6J6ERL6</accession>
<reference evidence="2" key="1">
    <citation type="submission" date="2020-05" db="EMBL/GenBank/DDBJ databases">
        <authorList>
            <person name="Chiriac C."/>
            <person name="Salcher M."/>
            <person name="Ghai R."/>
            <person name="Kavagutti S V."/>
        </authorList>
    </citation>
    <scope>NUCLEOTIDE SEQUENCE</scope>
</reference>
<dbReference type="EMBL" id="CAEZTP010000063">
    <property type="protein sequence ID" value="CAB4575478.1"/>
    <property type="molecule type" value="Genomic_DNA"/>
</dbReference>
<keyword evidence="1" id="KW-0472">Membrane</keyword>
<dbReference type="PANTHER" id="PTHR39419:SF1">
    <property type="entry name" value="SLL0814 PROTEIN"/>
    <property type="match status" value="1"/>
</dbReference>
<dbReference type="Pfam" id="PF04240">
    <property type="entry name" value="Caroten_synth"/>
    <property type="match status" value="1"/>
</dbReference>